<sequence>MTATSNENALAGRARLAHVIKTIPVVDNHAHPLLLPTALGSYSFEGVVSEANGDALSFVPSSLAHIRAVKQLSNLHKCQPTWEAVVTATEGKRAPERYDDWMATCLAGTETILVDDGIGNPFELYPYEALSAYTRSRCWRIVRIERVVEDIVNSLLRLTGKTPVSFHKVVVHFDAEISSAQRDPWVAGFKSAICYRTGLIVPTSVDADTAERAFEHELARRRETGDSSQFRLQQPSLTDYFLLRAAAKLQDAPQALVGSCKFTPASAITTLILQRHLPHTFKTSSARIRQCRLFSSTPAVRAHPWAKILFSTDGNMFPEVYYLGQLQFRQALESVLAEYVAKDDLTWKEAENAAAGIMYQNANKLYSLGLPKPQLDLPRLCIHDSGPRPATTGGNALQIVETLLEYDLEIRYLRLYWNDMTGTPRVRAIDINHALAQLRSGALSLGITTASLGLMQNDTLAPGATGTGEFKFYPDWSWVRRGPRPGHISVYGEFRHTDGSPSPLCPRTALKNAVELASSHGYGFLLGFELELVLVQQHKSGSLGENDQSNGHCWSSSRAMDRPIYADVIEKAISYLRSVDVRVEQVHAESAPGQFEVVLPAVPALQAVDNLLFVREVIASTAASAGYRMTLHPKPFAMAAGTAAHVHMSITGPKESDEPAVYERVVDGCWAGGRWVAWGTQNRETPLRKIAGSHWEMKCMDGTANPYLALAAVLHAGIRGILDGEQLSLQDCAADPATLSATERAGFGITKMLPGTLAEALEALKEDKALGKLMGHELVERYVSVKGVEIRDYEAKNVEERRQWIMEHY</sequence>
<dbReference type="PROSITE" id="PS51987">
    <property type="entry name" value="GS_CATALYTIC"/>
    <property type="match status" value="1"/>
</dbReference>
<evidence type="ECO:0000256" key="3">
    <source>
        <dbReference type="ARBA" id="ARBA00022598"/>
    </source>
</evidence>
<evidence type="ECO:0000256" key="6">
    <source>
        <dbReference type="RuleBase" id="RU000384"/>
    </source>
</evidence>
<keyword evidence="3" id="KW-0436">Ligase</keyword>
<dbReference type="InterPro" id="IPR027303">
    <property type="entry name" value="Gln_synth_gly_rich_site"/>
</dbReference>
<dbReference type="EMBL" id="CALLCH030000012">
    <property type="protein sequence ID" value="CAI4215373.1"/>
    <property type="molecule type" value="Genomic_DNA"/>
</dbReference>
<evidence type="ECO:0000313" key="8">
    <source>
        <dbReference type="EMBL" id="CAI4215373.1"/>
    </source>
</evidence>
<dbReference type="GO" id="GO:0004356">
    <property type="term" value="F:glutamine synthetase activity"/>
    <property type="evidence" value="ECO:0007669"/>
    <property type="project" value="InterPro"/>
</dbReference>
<dbReference type="InterPro" id="IPR036651">
    <property type="entry name" value="Gln_synt_N_sf"/>
</dbReference>
<dbReference type="OrthoDB" id="3364440at2759"/>
<evidence type="ECO:0000256" key="4">
    <source>
        <dbReference type="ARBA" id="ARBA00022842"/>
    </source>
</evidence>
<evidence type="ECO:0000256" key="5">
    <source>
        <dbReference type="PROSITE-ProRule" id="PRU01331"/>
    </source>
</evidence>
<dbReference type="SUPFAM" id="SSF55931">
    <property type="entry name" value="Glutamine synthetase/guanido kinase"/>
    <property type="match status" value="1"/>
</dbReference>
<evidence type="ECO:0000313" key="9">
    <source>
        <dbReference type="Proteomes" id="UP000838763"/>
    </source>
</evidence>
<comment type="similarity">
    <text evidence="5 6">Belongs to the glutamine synthetase family.</text>
</comment>
<dbReference type="GO" id="GO:0006542">
    <property type="term" value="P:glutamine biosynthetic process"/>
    <property type="evidence" value="ECO:0007669"/>
    <property type="project" value="InterPro"/>
</dbReference>
<protein>
    <recommendedName>
        <fullName evidence="2">Glutamine synthetase</fullName>
    </recommendedName>
</protein>
<evidence type="ECO:0000256" key="2">
    <source>
        <dbReference type="ARBA" id="ARBA00021364"/>
    </source>
</evidence>
<dbReference type="PROSITE" id="PS00181">
    <property type="entry name" value="GLNA_ATP"/>
    <property type="match status" value="1"/>
</dbReference>
<evidence type="ECO:0000259" key="7">
    <source>
        <dbReference type="PROSITE" id="PS51987"/>
    </source>
</evidence>
<dbReference type="InterPro" id="IPR008146">
    <property type="entry name" value="Gln_synth_cat_dom"/>
</dbReference>
<proteinExistence type="inferred from homology"/>
<comment type="cofactor">
    <cofactor evidence="1">
        <name>Mg(2+)</name>
        <dbReference type="ChEBI" id="CHEBI:18420"/>
    </cofactor>
</comment>
<dbReference type="SMART" id="SM01230">
    <property type="entry name" value="Gln-synt_C"/>
    <property type="match status" value="1"/>
</dbReference>
<dbReference type="Gene3D" id="3.30.590.10">
    <property type="entry name" value="Glutamine synthetase/guanido kinase, catalytic domain"/>
    <property type="match status" value="1"/>
</dbReference>
<keyword evidence="9" id="KW-1185">Reference proteome</keyword>
<comment type="caution">
    <text evidence="8">The sequence shown here is derived from an EMBL/GenBank/DDBJ whole genome shotgun (WGS) entry which is preliminary data.</text>
</comment>
<dbReference type="Proteomes" id="UP000838763">
    <property type="component" value="Unassembled WGS sequence"/>
</dbReference>
<name>A0A9P1H4S6_9PEZI</name>
<dbReference type="PANTHER" id="PTHR43785">
    <property type="entry name" value="GAMMA-GLUTAMYLPUTRESCINE SYNTHETASE"/>
    <property type="match status" value="1"/>
</dbReference>
<organism evidence="8 9">
    <name type="scientific">Parascedosporium putredinis</name>
    <dbReference type="NCBI Taxonomy" id="1442378"/>
    <lineage>
        <taxon>Eukaryota</taxon>
        <taxon>Fungi</taxon>
        <taxon>Dikarya</taxon>
        <taxon>Ascomycota</taxon>
        <taxon>Pezizomycotina</taxon>
        <taxon>Sordariomycetes</taxon>
        <taxon>Hypocreomycetidae</taxon>
        <taxon>Microascales</taxon>
        <taxon>Microascaceae</taxon>
        <taxon>Parascedosporium</taxon>
    </lineage>
</organism>
<dbReference type="Gene3D" id="3.20.20.140">
    <property type="entry name" value="Metal-dependent hydrolases"/>
    <property type="match status" value="2"/>
</dbReference>
<dbReference type="Gene3D" id="3.10.20.70">
    <property type="entry name" value="Glutamine synthetase, N-terminal domain"/>
    <property type="match status" value="1"/>
</dbReference>
<dbReference type="Pfam" id="PF00120">
    <property type="entry name" value="Gln-synt_C"/>
    <property type="match status" value="2"/>
</dbReference>
<keyword evidence="4" id="KW-0460">Magnesium</keyword>
<dbReference type="InterPro" id="IPR014746">
    <property type="entry name" value="Gln_synth/guanido_kin_cat_dom"/>
</dbReference>
<accession>A0A9P1H4S6</accession>
<feature type="domain" description="GS catalytic" evidence="7">
    <location>
        <begin position="506"/>
        <end position="809"/>
    </location>
</feature>
<evidence type="ECO:0000256" key="1">
    <source>
        <dbReference type="ARBA" id="ARBA00001946"/>
    </source>
</evidence>
<reference evidence="8" key="1">
    <citation type="submission" date="2022-11" db="EMBL/GenBank/DDBJ databases">
        <authorList>
            <person name="Scott C."/>
            <person name="Bruce N."/>
        </authorList>
    </citation>
    <scope>NUCLEOTIDE SEQUENCE</scope>
</reference>
<dbReference type="PANTHER" id="PTHR43785:SF2">
    <property type="entry name" value="TYPE-1 GLUTAMINE SYNTHETASE 1"/>
    <property type="match status" value="1"/>
</dbReference>
<dbReference type="AlphaFoldDB" id="A0A9P1H4S6"/>
<gene>
    <name evidence="8" type="ORF">PPNO1_LOCUS5084</name>
</gene>